<dbReference type="OrthoDB" id="60033at2759"/>
<comment type="similarity">
    <text evidence="10">Belongs to the HSF family.</text>
</comment>
<dbReference type="PANTHER" id="PTHR10015:SF427">
    <property type="entry name" value="HEAT SHOCK FACTOR PROTEIN"/>
    <property type="match status" value="1"/>
</dbReference>
<dbReference type="PRINTS" id="PR00056">
    <property type="entry name" value="HSFDOMAIN"/>
</dbReference>
<proteinExistence type="inferred from homology"/>
<keyword evidence="6 11" id="KW-0175">Coiled coil</keyword>
<dbReference type="Proteomes" id="UP000515123">
    <property type="component" value="Linkage group 21"/>
</dbReference>
<evidence type="ECO:0000313" key="15">
    <source>
        <dbReference type="RefSeq" id="XP_020111652.1"/>
    </source>
</evidence>
<keyword evidence="9" id="KW-0539">Nucleus</keyword>
<dbReference type="SMART" id="SM00415">
    <property type="entry name" value="HSF"/>
    <property type="match status" value="1"/>
</dbReference>
<comment type="subcellular location">
    <subcellularLocation>
        <location evidence="1">Nucleus</location>
    </subcellularLocation>
</comment>
<dbReference type="GO" id="GO:0000978">
    <property type="term" value="F:RNA polymerase II cis-regulatory region sequence-specific DNA binding"/>
    <property type="evidence" value="ECO:0007669"/>
    <property type="project" value="TreeGrafter"/>
</dbReference>
<dbReference type="GO" id="GO:0006357">
    <property type="term" value="P:regulation of transcription by RNA polymerase II"/>
    <property type="evidence" value="ECO:0007669"/>
    <property type="project" value="TreeGrafter"/>
</dbReference>
<reference evidence="15" key="2">
    <citation type="submission" date="2025-08" db="UniProtKB">
        <authorList>
            <consortium name="RefSeq"/>
        </authorList>
    </citation>
    <scope>IDENTIFICATION</scope>
    <source>
        <tissue evidence="15">Leaf</tissue>
    </source>
</reference>
<keyword evidence="7" id="KW-0238">DNA-binding</keyword>
<evidence type="ECO:0000256" key="11">
    <source>
        <dbReference type="SAM" id="Coils"/>
    </source>
</evidence>
<evidence type="ECO:0000256" key="9">
    <source>
        <dbReference type="ARBA" id="ARBA00023242"/>
    </source>
</evidence>
<accession>A0A6P5GUZ3</accession>
<evidence type="ECO:0000256" key="8">
    <source>
        <dbReference type="ARBA" id="ARBA00023163"/>
    </source>
</evidence>
<evidence type="ECO:0000256" key="5">
    <source>
        <dbReference type="ARBA" id="ARBA00023016"/>
    </source>
</evidence>
<evidence type="ECO:0000256" key="2">
    <source>
        <dbReference type="ARBA" id="ARBA00011233"/>
    </source>
</evidence>
<dbReference type="PANTHER" id="PTHR10015">
    <property type="entry name" value="HEAT SHOCK TRANSCRIPTION FACTOR"/>
    <property type="match status" value="1"/>
</dbReference>
<feature type="region of interest" description="Disordered" evidence="12">
    <location>
        <begin position="1"/>
        <end position="20"/>
    </location>
</feature>
<reference evidence="14" key="1">
    <citation type="journal article" date="2015" name="Nat. Genet.">
        <title>The pineapple genome and the evolution of CAM photosynthesis.</title>
        <authorList>
            <person name="Ming R."/>
            <person name="VanBuren R."/>
            <person name="Wai C.M."/>
            <person name="Tang H."/>
            <person name="Schatz M.C."/>
            <person name="Bowers J.E."/>
            <person name="Lyons E."/>
            <person name="Wang M.L."/>
            <person name="Chen J."/>
            <person name="Biggers E."/>
            <person name="Zhang J."/>
            <person name="Huang L."/>
            <person name="Zhang L."/>
            <person name="Miao W."/>
            <person name="Zhang J."/>
            <person name="Ye Z."/>
            <person name="Miao C."/>
            <person name="Lin Z."/>
            <person name="Wang H."/>
            <person name="Zhou H."/>
            <person name="Yim W.C."/>
            <person name="Priest H.D."/>
            <person name="Zheng C."/>
            <person name="Woodhouse M."/>
            <person name="Edger P.P."/>
            <person name="Guyot R."/>
            <person name="Guo H.B."/>
            <person name="Guo H."/>
            <person name="Zheng G."/>
            <person name="Singh R."/>
            <person name="Sharma A."/>
            <person name="Min X."/>
            <person name="Zheng Y."/>
            <person name="Lee H."/>
            <person name="Gurtowski J."/>
            <person name="Sedlazeck F.J."/>
            <person name="Harkess A."/>
            <person name="McKain M.R."/>
            <person name="Liao Z."/>
            <person name="Fang J."/>
            <person name="Liu J."/>
            <person name="Zhang X."/>
            <person name="Zhang Q."/>
            <person name="Hu W."/>
            <person name="Qin Y."/>
            <person name="Wang K."/>
            <person name="Chen L.Y."/>
            <person name="Shirley N."/>
            <person name="Lin Y.R."/>
            <person name="Liu L.Y."/>
            <person name="Hernandez A.G."/>
            <person name="Wright C.L."/>
            <person name="Bulone V."/>
            <person name="Tuskan G.A."/>
            <person name="Heath K."/>
            <person name="Zee F."/>
            <person name="Moore P.H."/>
            <person name="Sunkar R."/>
            <person name="Leebens-Mack J.H."/>
            <person name="Mockler T."/>
            <person name="Bennetzen J.L."/>
            <person name="Freeling M."/>
            <person name="Sankoff D."/>
            <person name="Paterson A.H."/>
            <person name="Zhu X."/>
            <person name="Yang X."/>
            <person name="Smith J.A."/>
            <person name="Cushman J.C."/>
            <person name="Paull R.E."/>
            <person name="Yu Q."/>
        </authorList>
    </citation>
    <scope>NUCLEOTIDE SEQUENCE [LARGE SCALE GENOMIC DNA]</scope>
    <source>
        <strain evidence="14">cv. F153</strain>
    </source>
</reference>
<dbReference type="GeneID" id="109726468"/>
<dbReference type="AlphaFoldDB" id="A0A6P5GUZ3"/>
<feature type="compositionally biased region" description="Basic and acidic residues" evidence="12">
    <location>
        <begin position="361"/>
        <end position="370"/>
    </location>
</feature>
<evidence type="ECO:0000256" key="4">
    <source>
        <dbReference type="ARBA" id="ARBA00023015"/>
    </source>
</evidence>
<gene>
    <name evidence="15" type="primary">LOC109726468</name>
</gene>
<dbReference type="Pfam" id="PF00447">
    <property type="entry name" value="HSF_DNA-bind"/>
    <property type="match status" value="1"/>
</dbReference>
<dbReference type="GO" id="GO:0034605">
    <property type="term" value="P:cellular response to heat"/>
    <property type="evidence" value="ECO:0007669"/>
    <property type="project" value="TreeGrafter"/>
</dbReference>
<keyword evidence="3" id="KW-0597">Phosphoprotein</keyword>
<evidence type="ECO:0000256" key="6">
    <source>
        <dbReference type="ARBA" id="ARBA00023054"/>
    </source>
</evidence>
<dbReference type="InterPro" id="IPR036388">
    <property type="entry name" value="WH-like_DNA-bd_sf"/>
</dbReference>
<organism evidence="14 15">
    <name type="scientific">Ananas comosus</name>
    <name type="common">Pineapple</name>
    <name type="synonym">Ananas ananas</name>
    <dbReference type="NCBI Taxonomy" id="4615"/>
    <lineage>
        <taxon>Eukaryota</taxon>
        <taxon>Viridiplantae</taxon>
        <taxon>Streptophyta</taxon>
        <taxon>Embryophyta</taxon>
        <taxon>Tracheophyta</taxon>
        <taxon>Spermatophyta</taxon>
        <taxon>Magnoliopsida</taxon>
        <taxon>Liliopsida</taxon>
        <taxon>Poales</taxon>
        <taxon>Bromeliaceae</taxon>
        <taxon>Bromelioideae</taxon>
        <taxon>Ananas</taxon>
    </lineage>
</organism>
<evidence type="ECO:0000313" key="14">
    <source>
        <dbReference type="Proteomes" id="UP000515123"/>
    </source>
</evidence>
<evidence type="ECO:0000256" key="3">
    <source>
        <dbReference type="ARBA" id="ARBA00022553"/>
    </source>
</evidence>
<dbReference type="InterPro" id="IPR036390">
    <property type="entry name" value="WH_DNA-bd_sf"/>
</dbReference>
<dbReference type="InterPro" id="IPR000232">
    <property type="entry name" value="HSF_DNA-bd"/>
</dbReference>
<dbReference type="RefSeq" id="XP_020111652.1">
    <property type="nucleotide sequence ID" value="XM_020256063.1"/>
</dbReference>
<protein>
    <submittedName>
        <fullName evidence="15">Heat stress transcription factor A-1-like</fullName>
    </submittedName>
</protein>
<dbReference type="SUPFAM" id="SSF46785">
    <property type="entry name" value="Winged helix' DNA-binding domain"/>
    <property type="match status" value="1"/>
</dbReference>
<feature type="region of interest" description="Disordered" evidence="12">
    <location>
        <begin position="351"/>
        <end position="370"/>
    </location>
</feature>
<dbReference type="GO" id="GO:0003700">
    <property type="term" value="F:DNA-binding transcription factor activity"/>
    <property type="evidence" value="ECO:0007669"/>
    <property type="project" value="InterPro"/>
</dbReference>
<dbReference type="GO" id="GO:0005634">
    <property type="term" value="C:nucleus"/>
    <property type="evidence" value="ECO:0007669"/>
    <property type="project" value="UniProtKB-SubCell"/>
</dbReference>
<feature type="domain" description="HSF-type DNA-binding" evidence="13">
    <location>
        <begin position="66"/>
        <end position="90"/>
    </location>
</feature>
<keyword evidence="4" id="KW-0805">Transcription regulation</keyword>
<keyword evidence="8" id="KW-0804">Transcription</keyword>
<dbReference type="Gene3D" id="1.10.10.10">
    <property type="entry name" value="Winged helix-like DNA-binding domain superfamily/Winged helix DNA-binding domain"/>
    <property type="match status" value="1"/>
</dbReference>
<evidence type="ECO:0000256" key="1">
    <source>
        <dbReference type="ARBA" id="ARBA00004123"/>
    </source>
</evidence>
<comment type="subunit">
    <text evidence="2">Homotrimer.</text>
</comment>
<evidence type="ECO:0000256" key="10">
    <source>
        <dbReference type="RuleBase" id="RU004020"/>
    </source>
</evidence>
<dbReference type="PROSITE" id="PS00434">
    <property type="entry name" value="HSF_DOMAIN"/>
    <property type="match status" value="1"/>
</dbReference>
<evidence type="ECO:0000256" key="7">
    <source>
        <dbReference type="ARBA" id="ARBA00023125"/>
    </source>
</evidence>
<sequence length="370" mass="41286">MEAENSSSAGGGGGGGAAPQPPVVPPFLTKCYDMVDDPATDATVSWSEGNNSFVIWDPHAFARDLLPKYFKHNNISSFVRQLNTYGFHKVDHDRYEFANEGFLRDQKHLLKTIVRRKPSHNAAQHPPSQAKNTSVNACIEVGKFGLEEEIERLKRDKTVLMQELVKLRLHQQSTDHELQSLRQRLQGMEQNQQQMMSFLAMAVQSPAFLAKLVQKSGNSNRWKTEANKKRRLPALEQGNNITYPESSSSDGQIIRYQPLVTESFNSSMPPSVPNSHISEQLQNMANSANNLSECGDFILPDYLEQLLASPPLDNGVGPDPESLGILDLSIDDFDFSEQDIQMEVAQDMVPDEINGGSQSRPEMDHVHGQL</sequence>
<dbReference type="FunFam" id="1.10.10.10:FF:000057">
    <property type="entry name" value="Heat shock transcription factor 1"/>
    <property type="match status" value="1"/>
</dbReference>
<name>A0A6P5GUZ3_ANACO</name>
<evidence type="ECO:0000256" key="12">
    <source>
        <dbReference type="SAM" id="MobiDB-lite"/>
    </source>
</evidence>
<feature type="coiled-coil region" evidence="11">
    <location>
        <begin position="143"/>
        <end position="191"/>
    </location>
</feature>
<keyword evidence="5" id="KW-0346">Stress response</keyword>
<keyword evidence="14" id="KW-1185">Reference proteome</keyword>
<evidence type="ECO:0000259" key="13">
    <source>
        <dbReference type="PROSITE" id="PS00434"/>
    </source>
</evidence>